<dbReference type="InterPro" id="IPR007318">
    <property type="entry name" value="Phopholipid_MeTrfase"/>
</dbReference>
<feature type="transmembrane region" description="Helical" evidence="5">
    <location>
        <begin position="76"/>
        <end position="94"/>
    </location>
</feature>
<name>A0A4R5QF73_9PROT</name>
<evidence type="ECO:0000313" key="7">
    <source>
        <dbReference type="Proteomes" id="UP000295096"/>
    </source>
</evidence>
<evidence type="ECO:0000256" key="1">
    <source>
        <dbReference type="ARBA" id="ARBA00004127"/>
    </source>
</evidence>
<keyword evidence="2 5" id="KW-0812">Transmembrane</keyword>
<sequence>MLHKLLVQTVIALLAQGWLLYRGARTADWPAGWAFLALFGLGSIVVGLFLLRHDPALLRERMTLPAHGNQPRRDKLLLLAVGLLWCFWLFGMGRDAAHHRFAAMPAWLQGIGALLFVGGYAVTTWTFAANSFASPAVRMQPERGHHVVDTGPYAWVRHPMYAGALLLFLGMPLLLGSPLGMLGLPIGAAILALRVGWEEAALREGLPGYDDYARRVRHRFVPGLW</sequence>
<dbReference type="GO" id="GO:0008168">
    <property type="term" value="F:methyltransferase activity"/>
    <property type="evidence" value="ECO:0007669"/>
    <property type="project" value="UniProtKB-KW"/>
</dbReference>
<evidence type="ECO:0000256" key="3">
    <source>
        <dbReference type="ARBA" id="ARBA00022989"/>
    </source>
</evidence>
<dbReference type="PANTHER" id="PTHR43847">
    <property type="entry name" value="BLL3993 PROTEIN"/>
    <property type="match status" value="1"/>
</dbReference>
<comment type="subcellular location">
    <subcellularLocation>
        <location evidence="1">Endomembrane system</location>
        <topology evidence="1">Multi-pass membrane protein</topology>
    </subcellularLocation>
</comment>
<proteinExistence type="predicted"/>
<protein>
    <submittedName>
        <fullName evidence="6">Isoprenylcysteine carboxylmethyltransferase family protein</fullName>
    </submittedName>
</protein>
<accession>A0A4R5QF73</accession>
<dbReference type="OrthoDB" id="7203053at2"/>
<evidence type="ECO:0000313" key="6">
    <source>
        <dbReference type="EMBL" id="TDH61656.1"/>
    </source>
</evidence>
<dbReference type="Gene3D" id="1.20.120.1630">
    <property type="match status" value="1"/>
</dbReference>
<feature type="transmembrane region" description="Helical" evidence="5">
    <location>
        <begin position="33"/>
        <end position="51"/>
    </location>
</feature>
<keyword evidence="6" id="KW-0808">Transferase</keyword>
<evidence type="ECO:0000256" key="5">
    <source>
        <dbReference type="SAM" id="Phobius"/>
    </source>
</evidence>
<keyword evidence="3 5" id="KW-1133">Transmembrane helix</keyword>
<comment type="caution">
    <text evidence="6">The sequence shown here is derived from an EMBL/GenBank/DDBJ whole genome shotgun (WGS) entry which is preliminary data.</text>
</comment>
<feature type="transmembrane region" description="Helical" evidence="5">
    <location>
        <begin position="106"/>
        <end position="133"/>
    </location>
</feature>
<dbReference type="GO" id="GO:0032259">
    <property type="term" value="P:methylation"/>
    <property type="evidence" value="ECO:0007669"/>
    <property type="project" value="UniProtKB-KW"/>
</dbReference>
<organism evidence="6 7">
    <name type="scientific">Dankookia rubra</name>
    <dbReference type="NCBI Taxonomy" id="1442381"/>
    <lineage>
        <taxon>Bacteria</taxon>
        <taxon>Pseudomonadati</taxon>
        <taxon>Pseudomonadota</taxon>
        <taxon>Alphaproteobacteria</taxon>
        <taxon>Acetobacterales</taxon>
        <taxon>Roseomonadaceae</taxon>
        <taxon>Dankookia</taxon>
    </lineage>
</organism>
<dbReference type="InterPro" id="IPR052527">
    <property type="entry name" value="Metal_cation-efflux_comp"/>
</dbReference>
<keyword evidence="6" id="KW-0489">Methyltransferase</keyword>
<evidence type="ECO:0000256" key="4">
    <source>
        <dbReference type="ARBA" id="ARBA00023136"/>
    </source>
</evidence>
<dbReference type="EMBL" id="SMSJ01000019">
    <property type="protein sequence ID" value="TDH61656.1"/>
    <property type="molecule type" value="Genomic_DNA"/>
</dbReference>
<dbReference type="Pfam" id="PF04191">
    <property type="entry name" value="PEMT"/>
    <property type="match status" value="1"/>
</dbReference>
<dbReference type="PANTHER" id="PTHR43847:SF1">
    <property type="entry name" value="BLL3993 PROTEIN"/>
    <property type="match status" value="1"/>
</dbReference>
<keyword evidence="7" id="KW-1185">Reference proteome</keyword>
<dbReference type="GO" id="GO:0012505">
    <property type="term" value="C:endomembrane system"/>
    <property type="evidence" value="ECO:0007669"/>
    <property type="project" value="UniProtKB-SubCell"/>
</dbReference>
<reference evidence="6 7" key="1">
    <citation type="journal article" date="2016" name="J. Microbiol.">
        <title>Dankookia rubra gen. nov., sp. nov., an alphaproteobacterium isolated from sediment of a shallow stream.</title>
        <authorList>
            <person name="Kim W.H."/>
            <person name="Kim D.H."/>
            <person name="Kang K."/>
            <person name="Ahn T.Y."/>
        </authorList>
    </citation>
    <scope>NUCLEOTIDE SEQUENCE [LARGE SCALE GENOMIC DNA]</scope>
    <source>
        <strain evidence="6 7">JCM30602</strain>
    </source>
</reference>
<dbReference type="Proteomes" id="UP000295096">
    <property type="component" value="Unassembled WGS sequence"/>
</dbReference>
<keyword evidence="4 5" id="KW-0472">Membrane</keyword>
<evidence type="ECO:0000256" key="2">
    <source>
        <dbReference type="ARBA" id="ARBA00022692"/>
    </source>
</evidence>
<dbReference type="AlphaFoldDB" id="A0A4R5QF73"/>
<gene>
    <name evidence="6" type="ORF">E2C06_15905</name>
</gene>